<dbReference type="InterPro" id="IPR029017">
    <property type="entry name" value="Enolase-like_N"/>
</dbReference>
<dbReference type="Pfam" id="PF13378">
    <property type="entry name" value="MR_MLE_C"/>
    <property type="match status" value="1"/>
</dbReference>
<dbReference type="InterPro" id="IPR029065">
    <property type="entry name" value="Enolase_C-like"/>
</dbReference>
<keyword evidence="3" id="KW-0479">Metal-binding</keyword>
<proteinExistence type="inferred from homology"/>
<evidence type="ECO:0000259" key="4">
    <source>
        <dbReference type="SMART" id="SM00922"/>
    </source>
</evidence>
<dbReference type="SUPFAM" id="SSF51604">
    <property type="entry name" value="Enolase C-terminal domain-like"/>
    <property type="match status" value="1"/>
</dbReference>
<dbReference type="InterPro" id="IPR018110">
    <property type="entry name" value="Mandel_Rmase/mucon_lact_enz_CS"/>
</dbReference>
<evidence type="ECO:0000313" key="6">
    <source>
        <dbReference type="Proteomes" id="UP000198508"/>
    </source>
</evidence>
<dbReference type="RefSeq" id="WP_092366588.1">
    <property type="nucleotide sequence ID" value="NZ_FOIM01000020.1"/>
</dbReference>
<dbReference type="STRING" id="460384.SAMN05216313_1209"/>
<protein>
    <submittedName>
        <fullName evidence="5">Mannonate dehydratase</fullName>
    </submittedName>
</protein>
<organism evidence="5 6">
    <name type="scientific">Enterocloster lavalensis</name>
    <dbReference type="NCBI Taxonomy" id="460384"/>
    <lineage>
        <taxon>Bacteria</taxon>
        <taxon>Bacillati</taxon>
        <taxon>Bacillota</taxon>
        <taxon>Clostridia</taxon>
        <taxon>Lachnospirales</taxon>
        <taxon>Lachnospiraceae</taxon>
        <taxon>Enterocloster</taxon>
    </lineage>
</organism>
<name>A0A1I0I8Q4_9FIRM</name>
<evidence type="ECO:0000256" key="2">
    <source>
        <dbReference type="ARBA" id="ARBA00010339"/>
    </source>
</evidence>
<evidence type="ECO:0000256" key="3">
    <source>
        <dbReference type="ARBA" id="ARBA00022723"/>
    </source>
</evidence>
<dbReference type="InterPro" id="IPR036849">
    <property type="entry name" value="Enolase-like_C_sf"/>
</dbReference>
<dbReference type="PANTHER" id="PTHR48080:SF6">
    <property type="entry name" value="STARVATION-SENSING PROTEIN RSPA"/>
    <property type="match status" value="1"/>
</dbReference>
<comment type="similarity">
    <text evidence="2">Belongs to the mandelate racemase/muconate lactonizing enzyme family. GalD subfamily.</text>
</comment>
<dbReference type="PANTHER" id="PTHR48080">
    <property type="entry name" value="D-GALACTONATE DEHYDRATASE-RELATED"/>
    <property type="match status" value="1"/>
</dbReference>
<dbReference type="Gene3D" id="3.20.20.120">
    <property type="entry name" value="Enolase-like C-terminal domain"/>
    <property type="match status" value="1"/>
</dbReference>
<evidence type="ECO:0000256" key="1">
    <source>
        <dbReference type="ARBA" id="ARBA00003553"/>
    </source>
</evidence>
<dbReference type="Pfam" id="PF02746">
    <property type="entry name" value="MR_MLE_N"/>
    <property type="match status" value="1"/>
</dbReference>
<evidence type="ECO:0000313" key="5">
    <source>
        <dbReference type="EMBL" id="SET93115.1"/>
    </source>
</evidence>
<dbReference type="Gene3D" id="3.30.390.10">
    <property type="entry name" value="Enolase-like, N-terminal domain"/>
    <property type="match status" value="1"/>
</dbReference>
<comment type="function">
    <text evidence="1">Has no detectable activity with D-mannonate and with a panel of 70 other acid sugars (in vitro), in spite of the conservation of the residues that are expected to be important for catalytic activity and cofactor binding. May have evolved a divergent function.</text>
</comment>
<dbReference type="AlphaFoldDB" id="A0A1I0I8Q4"/>
<dbReference type="SUPFAM" id="SSF54826">
    <property type="entry name" value="Enolase N-terminal domain-like"/>
    <property type="match status" value="1"/>
</dbReference>
<dbReference type="InterPro" id="IPR013341">
    <property type="entry name" value="Mandelate_racemase_N_dom"/>
</dbReference>
<dbReference type="SMART" id="SM00922">
    <property type="entry name" value="MR_MLE"/>
    <property type="match status" value="1"/>
</dbReference>
<dbReference type="InterPro" id="IPR013342">
    <property type="entry name" value="Mandelate_racemase_C"/>
</dbReference>
<keyword evidence="6" id="KW-1185">Reference proteome</keyword>
<accession>A0A1I0I8Q4</accession>
<dbReference type="EMBL" id="FOIM01000020">
    <property type="protein sequence ID" value="SET93115.1"/>
    <property type="molecule type" value="Genomic_DNA"/>
</dbReference>
<dbReference type="PROSITE" id="PS00908">
    <property type="entry name" value="MR_MLE_1"/>
    <property type="match status" value="1"/>
</dbReference>
<dbReference type="InterPro" id="IPR034593">
    <property type="entry name" value="DgoD-like"/>
</dbReference>
<gene>
    <name evidence="5" type="ORF">SAMN05216313_1209</name>
</gene>
<dbReference type="GO" id="GO:0000287">
    <property type="term" value="F:magnesium ion binding"/>
    <property type="evidence" value="ECO:0007669"/>
    <property type="project" value="UniProtKB-ARBA"/>
</dbReference>
<reference evidence="6" key="1">
    <citation type="submission" date="2016-10" db="EMBL/GenBank/DDBJ databases">
        <authorList>
            <person name="Varghese N."/>
            <person name="Submissions S."/>
        </authorList>
    </citation>
    <scope>NUCLEOTIDE SEQUENCE [LARGE SCALE GENOMIC DNA]</scope>
    <source>
        <strain evidence="6">NLAE-zl-G277</strain>
    </source>
</reference>
<dbReference type="Proteomes" id="UP000198508">
    <property type="component" value="Unassembled WGS sequence"/>
</dbReference>
<feature type="domain" description="Mandelate racemase/muconate lactonizing enzyme C-terminal" evidence="4">
    <location>
        <begin position="132"/>
        <end position="251"/>
    </location>
</feature>
<sequence>MTVTIRNISVTCTRPGGFNLTIVRVNTSEPGLYGLGCGTFTYRHETVAHVIEEYLNPLLIGRDVSRIEDIWQMMNVATYWRNGPVINNAIGAVDLALWDIKGKMAGMPVYDLLGGRSREAVPVYCYAESGDLDELVDQVKAWMARDVDHVRIQLSRDPVQAASHAPQGAQDGYYIDPQEYCRRVVRMFDYVRTRVGDQVELCHDVHERVAPSTALWLAKRVEPYSPLFLEDLLPPDQGMWYRHIRCQTSTPLAHGELFNNPMEWEELVKERLIDYMRAHVSHIGGLTPARKLAALCEQFGVRMAWHGSPDMSPIGYAVNLHLDMAVANFGIQEWPGVPEPMAEMFPGCPYIKGGYAYVSGKPGWGVEFDEKMAAEYPCNKEKTPWIEMRLPDGSMQKP</sequence>
<dbReference type="GO" id="GO:0009063">
    <property type="term" value="P:amino acid catabolic process"/>
    <property type="evidence" value="ECO:0007669"/>
    <property type="project" value="InterPro"/>
</dbReference>